<evidence type="ECO:0000256" key="3">
    <source>
        <dbReference type="ARBA" id="ARBA00022691"/>
    </source>
</evidence>
<dbReference type="InterPro" id="IPR051654">
    <property type="entry name" value="Meroterpenoid_MTases"/>
</dbReference>
<keyword evidence="3" id="KW-0949">S-adenosyl-L-methionine</keyword>
<protein>
    <recommendedName>
        <fullName evidence="6">Methyltransferase domain-containing protein</fullName>
    </recommendedName>
</protein>
<dbReference type="SUPFAM" id="SSF53335">
    <property type="entry name" value="S-adenosyl-L-methionine-dependent methyltransferases"/>
    <property type="match status" value="1"/>
</dbReference>
<proteinExistence type="inferred from homology"/>
<reference evidence="5" key="1">
    <citation type="submission" date="2021-02" db="EMBL/GenBank/DDBJ databases">
        <title>Psilocybe cubensis genome.</title>
        <authorList>
            <person name="Mckernan K.J."/>
            <person name="Crawford S."/>
            <person name="Trippe A."/>
            <person name="Kane L.T."/>
            <person name="Mclaughlin S."/>
        </authorList>
    </citation>
    <scope>NUCLEOTIDE SEQUENCE [LARGE SCALE GENOMIC DNA]</scope>
    <source>
        <strain evidence="5">MGC-MH-2018</strain>
    </source>
</reference>
<dbReference type="PANTHER" id="PTHR35897:SF1">
    <property type="entry name" value="METHYLTRANSFERASE AUSD"/>
    <property type="match status" value="1"/>
</dbReference>
<comment type="similarity">
    <text evidence="4">Belongs to the class I-like SAM-binding methyltransferase superfamily.</text>
</comment>
<dbReference type="GO" id="GO:0016740">
    <property type="term" value="F:transferase activity"/>
    <property type="evidence" value="ECO:0007669"/>
    <property type="project" value="UniProtKB-KW"/>
</dbReference>
<sequence>MSVNVQSTARPILDPARYSLQDHERQFLELLTGIYDDDELKKHVLAVQAKAYQVPLYSPIMVYQIAGIPAYPKALKLLEQHRDPIFLDIGCCFGNDTRKVAVDGWPAENIVASDLRGEFWDCGHELFKSTPESFPATFIAGDVFDSSMLDMSDIQADAEAKQPPSIRPLRGLTSLTPLKHQVSAIHASALFHLFPEEGQRELARRLASLLLPEKGSIIFGQHGAMLEKGFRVEKKRSTDPLFEVRQAAMFCHSPETWKKMWEEDIFGPGESGWQRPEEMKIKVEAELKQVERWDADLVDNDAKPYFVMNWSVEVL</sequence>
<evidence type="ECO:0000313" key="5">
    <source>
        <dbReference type="EMBL" id="KAG5170253.1"/>
    </source>
</evidence>
<gene>
    <name evidence="5" type="ORF">JR316_004641</name>
</gene>
<dbReference type="Gene3D" id="3.40.50.150">
    <property type="entry name" value="Vaccinia Virus protein VP39"/>
    <property type="match status" value="1"/>
</dbReference>
<comment type="pathway">
    <text evidence="1">Secondary metabolite biosynthesis.</text>
</comment>
<name>A0A8H8CLX6_PSICU</name>
<dbReference type="PANTHER" id="PTHR35897">
    <property type="entry name" value="METHYLTRANSFERASE AUSD"/>
    <property type="match status" value="1"/>
</dbReference>
<keyword evidence="2" id="KW-0808">Transferase</keyword>
<accession>A0A8H8CLX6</accession>
<organism evidence="5">
    <name type="scientific">Psilocybe cubensis</name>
    <name type="common">Psychedelic mushroom</name>
    <name type="synonym">Stropharia cubensis</name>
    <dbReference type="NCBI Taxonomy" id="181762"/>
    <lineage>
        <taxon>Eukaryota</taxon>
        <taxon>Fungi</taxon>
        <taxon>Dikarya</taxon>
        <taxon>Basidiomycota</taxon>
        <taxon>Agaricomycotina</taxon>
        <taxon>Agaricomycetes</taxon>
        <taxon>Agaricomycetidae</taxon>
        <taxon>Agaricales</taxon>
        <taxon>Agaricineae</taxon>
        <taxon>Strophariaceae</taxon>
        <taxon>Psilocybe</taxon>
    </lineage>
</organism>
<dbReference type="AlphaFoldDB" id="A0A8H8CLX6"/>
<dbReference type="EMBL" id="JAFIQS010000004">
    <property type="protein sequence ID" value="KAG5170253.1"/>
    <property type="molecule type" value="Genomic_DNA"/>
</dbReference>
<evidence type="ECO:0000256" key="1">
    <source>
        <dbReference type="ARBA" id="ARBA00005179"/>
    </source>
</evidence>
<evidence type="ECO:0008006" key="6">
    <source>
        <dbReference type="Google" id="ProtNLM"/>
    </source>
</evidence>
<evidence type="ECO:0000256" key="2">
    <source>
        <dbReference type="ARBA" id="ARBA00022679"/>
    </source>
</evidence>
<evidence type="ECO:0000256" key="4">
    <source>
        <dbReference type="ARBA" id="ARBA00038314"/>
    </source>
</evidence>
<comment type="caution">
    <text evidence="5">The sequence shown here is derived from an EMBL/GenBank/DDBJ whole genome shotgun (WGS) entry which is preliminary data.</text>
</comment>
<dbReference type="InterPro" id="IPR029063">
    <property type="entry name" value="SAM-dependent_MTases_sf"/>
</dbReference>